<dbReference type="InterPro" id="IPR013783">
    <property type="entry name" value="Ig-like_fold"/>
</dbReference>
<dbReference type="PANTHER" id="PTHR23268:SF11">
    <property type="entry name" value="T CELL RECEPTOR BETA VARIABLE 20-1"/>
    <property type="match status" value="1"/>
</dbReference>
<reference evidence="6" key="2">
    <citation type="submission" date="2025-08" db="UniProtKB">
        <authorList>
            <consortium name="Ensembl"/>
        </authorList>
    </citation>
    <scope>IDENTIFICATION</scope>
    <source>
        <strain evidence="6">breed Abyssinian</strain>
    </source>
</reference>
<feature type="chain" id="PRO_5046843818" description="Ig-like domain-containing protein" evidence="4">
    <location>
        <begin position="16"/>
        <end position="155"/>
    </location>
</feature>
<protein>
    <recommendedName>
        <fullName evidence="5">Ig-like domain-containing protein</fullName>
    </recommendedName>
</protein>
<evidence type="ECO:0000256" key="4">
    <source>
        <dbReference type="SAM" id="SignalP"/>
    </source>
</evidence>
<dbReference type="SMART" id="SM00406">
    <property type="entry name" value="IGv"/>
    <property type="match status" value="1"/>
</dbReference>
<organism evidence="6 7">
    <name type="scientific">Felis catus</name>
    <name type="common">Cat</name>
    <name type="synonym">Felis silvestris catus</name>
    <dbReference type="NCBI Taxonomy" id="9685"/>
    <lineage>
        <taxon>Eukaryota</taxon>
        <taxon>Metazoa</taxon>
        <taxon>Chordata</taxon>
        <taxon>Craniata</taxon>
        <taxon>Vertebrata</taxon>
        <taxon>Euteleostomi</taxon>
        <taxon>Mammalia</taxon>
        <taxon>Eutheria</taxon>
        <taxon>Laurasiatheria</taxon>
        <taxon>Carnivora</taxon>
        <taxon>Feliformia</taxon>
        <taxon>Felidae</taxon>
        <taxon>Felinae</taxon>
        <taxon>Felis</taxon>
    </lineage>
</organism>
<keyword evidence="2" id="KW-0391">Immunity</keyword>
<reference evidence="6" key="3">
    <citation type="submission" date="2025-09" db="UniProtKB">
        <authorList>
            <consortium name="Ensembl"/>
        </authorList>
    </citation>
    <scope>IDENTIFICATION</scope>
    <source>
        <strain evidence="6">breed Abyssinian</strain>
    </source>
</reference>
<name>A0ABI7Z6J9_FELCA</name>
<feature type="region of interest" description="Disordered" evidence="3">
    <location>
        <begin position="114"/>
        <end position="155"/>
    </location>
</feature>
<reference evidence="6 7" key="1">
    <citation type="submission" date="2021-02" db="EMBL/GenBank/DDBJ databases">
        <title>Safari Cat Assemblies.</title>
        <authorList>
            <person name="Bredemeyer K.R."/>
            <person name="Murphy W.J."/>
        </authorList>
    </citation>
    <scope>NUCLEOTIDE SEQUENCE [LARGE SCALE GENOMIC DNA]</scope>
</reference>
<keyword evidence="7" id="KW-1185">Reference proteome</keyword>
<dbReference type="Pfam" id="PF07686">
    <property type="entry name" value="V-set"/>
    <property type="match status" value="1"/>
</dbReference>
<dbReference type="PANTHER" id="PTHR23268">
    <property type="entry name" value="T-CELL RECEPTOR BETA CHAIN"/>
    <property type="match status" value="1"/>
</dbReference>
<feature type="signal peptide" evidence="4">
    <location>
        <begin position="1"/>
        <end position="15"/>
    </location>
</feature>
<feature type="domain" description="Ig-like" evidence="5">
    <location>
        <begin position="10"/>
        <end position="112"/>
    </location>
</feature>
<sequence length="155" mass="16980">MLMLLLLLGPSSGLGALVSQDPRTAVCKSGTSVMIQCHSVGIQATTVFWYRQFPEQGLTLMATSNVDSKAAYEQGFSETEFSISHPNTTFSSLTVRSAKPADSSLYFCSASNTALGRDQRPRQEPCQQPPSSPPHRTPGALWKELRREKNHSFSD</sequence>
<dbReference type="InterPro" id="IPR050413">
    <property type="entry name" value="TCR_beta_variable"/>
</dbReference>
<dbReference type="PROSITE" id="PS50835">
    <property type="entry name" value="IG_LIKE"/>
    <property type="match status" value="1"/>
</dbReference>
<evidence type="ECO:0000313" key="7">
    <source>
        <dbReference type="Proteomes" id="UP000823872"/>
    </source>
</evidence>
<dbReference type="InterPro" id="IPR036179">
    <property type="entry name" value="Ig-like_dom_sf"/>
</dbReference>
<dbReference type="GeneTree" id="ENSGT00530000064313"/>
<dbReference type="SUPFAM" id="SSF48726">
    <property type="entry name" value="Immunoglobulin"/>
    <property type="match status" value="1"/>
</dbReference>
<evidence type="ECO:0000256" key="2">
    <source>
        <dbReference type="ARBA" id="ARBA00022859"/>
    </source>
</evidence>
<dbReference type="InterPro" id="IPR007110">
    <property type="entry name" value="Ig-like_dom"/>
</dbReference>
<feature type="compositionally biased region" description="Pro residues" evidence="3">
    <location>
        <begin position="127"/>
        <end position="136"/>
    </location>
</feature>
<proteinExistence type="predicted"/>
<keyword evidence="1 4" id="KW-0732">Signal</keyword>
<evidence type="ECO:0000259" key="5">
    <source>
        <dbReference type="PROSITE" id="PS50835"/>
    </source>
</evidence>
<evidence type="ECO:0000313" key="6">
    <source>
        <dbReference type="Ensembl" id="ENSFCTP00005042796.1"/>
    </source>
</evidence>
<dbReference type="Ensembl" id="ENSFCTT00005058278.1">
    <property type="protein sequence ID" value="ENSFCTP00005042796.1"/>
    <property type="gene ID" value="ENSFCTG00005020298.1"/>
</dbReference>
<evidence type="ECO:0000256" key="3">
    <source>
        <dbReference type="SAM" id="MobiDB-lite"/>
    </source>
</evidence>
<dbReference type="Proteomes" id="UP000823872">
    <property type="component" value="Chromosome A2"/>
</dbReference>
<dbReference type="InterPro" id="IPR013106">
    <property type="entry name" value="Ig_V-set"/>
</dbReference>
<accession>A0ABI7Z6J9</accession>
<evidence type="ECO:0000256" key="1">
    <source>
        <dbReference type="ARBA" id="ARBA00022729"/>
    </source>
</evidence>
<feature type="compositionally biased region" description="Basic and acidic residues" evidence="3">
    <location>
        <begin position="143"/>
        <end position="155"/>
    </location>
</feature>
<dbReference type="Gene3D" id="2.60.40.10">
    <property type="entry name" value="Immunoglobulins"/>
    <property type="match status" value="1"/>
</dbReference>